<sequence length="201" mass="22581">MNSTDDPFDDLLNLEEKYYRDGYEEGLKDGVEAGRIEGYSLGLRKGFEKFAEAGRLQSKAIIWANRIPKYQQRRQHRQDNTSEQQALTEDAKNKGEESEISESGTRQLPPVHTNPRLEKNIEMLYGLVEPGTLSTNNDDESVNDFDSRVKGAHGKQRIIERVVGEGTSGRHTTALLPSGKNDNIEDIGKIQSTPEMKSTTI</sequence>
<evidence type="ECO:0000313" key="5">
    <source>
        <dbReference type="Proteomes" id="UP001305414"/>
    </source>
</evidence>
<gene>
    <name evidence="4" type="ORF">RRF57_004405</name>
</gene>
<organism evidence="4 5">
    <name type="scientific">Xylaria bambusicola</name>
    <dbReference type="NCBI Taxonomy" id="326684"/>
    <lineage>
        <taxon>Eukaryota</taxon>
        <taxon>Fungi</taxon>
        <taxon>Dikarya</taxon>
        <taxon>Ascomycota</taxon>
        <taxon>Pezizomycotina</taxon>
        <taxon>Sordariomycetes</taxon>
        <taxon>Xylariomycetidae</taxon>
        <taxon>Xylariales</taxon>
        <taxon>Xylariaceae</taxon>
        <taxon>Xylaria</taxon>
    </lineage>
</organism>
<evidence type="ECO:0000313" key="4">
    <source>
        <dbReference type="EMBL" id="KAK5628690.1"/>
    </source>
</evidence>
<evidence type="ECO:0000256" key="1">
    <source>
        <dbReference type="ARBA" id="ARBA00038090"/>
    </source>
</evidence>
<accession>A0AAN7UAK7</accession>
<comment type="similarity">
    <text evidence="1">Belongs to the LTO1 family.</text>
</comment>
<name>A0AAN7UAK7_9PEZI</name>
<dbReference type="InterPro" id="IPR019191">
    <property type="entry name" value="Essential_protein_Yae1_N"/>
</dbReference>
<feature type="compositionally biased region" description="Polar residues" evidence="2">
    <location>
        <begin position="190"/>
        <end position="201"/>
    </location>
</feature>
<dbReference type="PANTHER" id="PTHR28532">
    <property type="entry name" value="GEO13458P1"/>
    <property type="match status" value="1"/>
</dbReference>
<dbReference type="Pfam" id="PF09811">
    <property type="entry name" value="Yae1_N"/>
    <property type="match status" value="1"/>
</dbReference>
<proteinExistence type="inferred from homology"/>
<dbReference type="AlphaFoldDB" id="A0AAN7UAK7"/>
<dbReference type="InterPro" id="IPR052436">
    <property type="entry name" value="LTO1_adapter"/>
</dbReference>
<reference evidence="4 5" key="1">
    <citation type="submission" date="2023-10" db="EMBL/GenBank/DDBJ databases">
        <title>Draft genome sequence of Xylaria bambusicola isolate GMP-LS, the root and basal stem rot pathogen of sugarcane in Indonesia.</title>
        <authorList>
            <person name="Selvaraj P."/>
            <person name="Muralishankar V."/>
            <person name="Muruganantham S."/>
            <person name="Sp S."/>
            <person name="Haryani S."/>
            <person name="Lau K.J.X."/>
            <person name="Naqvi N.I."/>
        </authorList>
    </citation>
    <scope>NUCLEOTIDE SEQUENCE [LARGE SCALE GENOMIC DNA]</scope>
    <source>
        <strain evidence="4">GMP-LS</strain>
    </source>
</reference>
<feature type="region of interest" description="Disordered" evidence="2">
    <location>
        <begin position="71"/>
        <end position="113"/>
    </location>
</feature>
<comment type="caution">
    <text evidence="4">The sequence shown here is derived from an EMBL/GenBank/DDBJ whole genome shotgun (WGS) entry which is preliminary data.</text>
</comment>
<dbReference type="Proteomes" id="UP001305414">
    <property type="component" value="Unassembled WGS sequence"/>
</dbReference>
<feature type="region of interest" description="Disordered" evidence="2">
    <location>
        <begin position="166"/>
        <end position="201"/>
    </location>
</feature>
<dbReference type="PANTHER" id="PTHR28532:SF1">
    <property type="entry name" value="ORAL CANCER OVEREXPRESSED 1"/>
    <property type="match status" value="1"/>
</dbReference>
<evidence type="ECO:0000256" key="2">
    <source>
        <dbReference type="SAM" id="MobiDB-lite"/>
    </source>
</evidence>
<protein>
    <recommendedName>
        <fullName evidence="3">Essential protein Yae1 N-terminal domain-containing protein</fullName>
    </recommendedName>
</protein>
<feature type="domain" description="Essential protein Yae1 N-terminal" evidence="3">
    <location>
        <begin position="22"/>
        <end position="59"/>
    </location>
</feature>
<keyword evidence="5" id="KW-1185">Reference proteome</keyword>
<evidence type="ECO:0000259" key="3">
    <source>
        <dbReference type="Pfam" id="PF09811"/>
    </source>
</evidence>
<dbReference type="EMBL" id="JAWHQM010000009">
    <property type="protein sequence ID" value="KAK5628690.1"/>
    <property type="molecule type" value="Genomic_DNA"/>
</dbReference>